<comment type="caution">
    <text evidence="6">The sequence shown here is derived from an EMBL/GenBank/DDBJ whole genome shotgun (WGS) entry which is preliminary data.</text>
</comment>
<keyword evidence="1" id="KW-0001">2Fe-2S</keyword>
<dbReference type="Proteomes" id="UP000600101">
    <property type="component" value="Unassembled WGS sequence"/>
</dbReference>
<dbReference type="PANTHER" id="PTHR46491">
    <property type="entry name" value="CDGSH IRON SULFUR DOMAIN PROTEIN HOMOLOG"/>
    <property type="match status" value="1"/>
</dbReference>
<evidence type="ECO:0000313" key="7">
    <source>
        <dbReference type="Proteomes" id="UP000600101"/>
    </source>
</evidence>
<dbReference type="Gene3D" id="3.40.5.90">
    <property type="entry name" value="CDGSH iron-sulfur domain, mitoNEET-type"/>
    <property type="match status" value="2"/>
</dbReference>
<protein>
    <submittedName>
        <fullName evidence="6">CDGSH iron-sulfur domain-containing protein</fullName>
    </submittedName>
</protein>
<keyword evidence="7" id="KW-1185">Reference proteome</keyword>
<name>A0A9X0UG22_9PROT</name>
<dbReference type="GO" id="GO:0005737">
    <property type="term" value="C:cytoplasm"/>
    <property type="evidence" value="ECO:0007669"/>
    <property type="project" value="UniProtKB-ARBA"/>
</dbReference>
<sequence length="83" mass="9023">MSDTTPQPATPQKAPYPVEVEAGKTYYWCVCGLSAKQPFCDGKHKGGAFAPLKYTAEKDGRAWFCGCKRTGKAPLCDGRHKAL</sequence>
<dbReference type="InterPro" id="IPR052950">
    <property type="entry name" value="CISD"/>
</dbReference>
<proteinExistence type="predicted"/>
<dbReference type="Pfam" id="PF09360">
    <property type="entry name" value="zf-CDGSH"/>
    <property type="match status" value="1"/>
</dbReference>
<evidence type="ECO:0000256" key="2">
    <source>
        <dbReference type="ARBA" id="ARBA00022723"/>
    </source>
</evidence>
<evidence type="ECO:0000256" key="1">
    <source>
        <dbReference type="ARBA" id="ARBA00022714"/>
    </source>
</evidence>
<feature type="domain" description="Iron-binding zinc finger CDGSH type" evidence="5">
    <location>
        <begin position="51"/>
        <end position="83"/>
    </location>
</feature>
<evidence type="ECO:0000259" key="5">
    <source>
        <dbReference type="SMART" id="SM00704"/>
    </source>
</evidence>
<evidence type="ECO:0000256" key="3">
    <source>
        <dbReference type="ARBA" id="ARBA00023004"/>
    </source>
</evidence>
<dbReference type="AlphaFoldDB" id="A0A9X0UG22"/>
<keyword evidence="3" id="KW-0408">Iron</keyword>
<dbReference type="InterPro" id="IPR018967">
    <property type="entry name" value="FeS-contain_CDGSH-typ"/>
</dbReference>
<feature type="domain" description="Iron-binding zinc finger CDGSH type" evidence="5">
    <location>
        <begin position="13"/>
        <end position="50"/>
    </location>
</feature>
<dbReference type="SMART" id="SM00704">
    <property type="entry name" value="ZnF_CDGSH"/>
    <property type="match status" value="2"/>
</dbReference>
<dbReference type="InterPro" id="IPR042216">
    <property type="entry name" value="MitoNEET_CISD"/>
</dbReference>
<dbReference type="PANTHER" id="PTHR46491:SF3">
    <property type="entry name" value="CDGSH IRON-SULFUR DOMAIN-CONTAINING PROTEIN 3, MITOCHONDRIAL"/>
    <property type="match status" value="1"/>
</dbReference>
<reference evidence="6" key="1">
    <citation type="submission" date="2020-08" db="EMBL/GenBank/DDBJ databases">
        <authorList>
            <person name="Hu Y."/>
            <person name="Nguyen S.V."/>
            <person name="Li F."/>
            <person name="Fanning S."/>
        </authorList>
    </citation>
    <scope>NUCLEOTIDE SEQUENCE</scope>
    <source>
        <strain evidence="6">SYSU D8009</strain>
    </source>
</reference>
<dbReference type="GO" id="GO:0046872">
    <property type="term" value="F:metal ion binding"/>
    <property type="evidence" value="ECO:0007669"/>
    <property type="project" value="UniProtKB-KW"/>
</dbReference>
<dbReference type="EMBL" id="JACOMF010000057">
    <property type="protein sequence ID" value="MBC4018478.1"/>
    <property type="molecule type" value="Genomic_DNA"/>
</dbReference>
<accession>A0A9X0UG22</accession>
<dbReference type="GO" id="GO:0051537">
    <property type="term" value="F:2 iron, 2 sulfur cluster binding"/>
    <property type="evidence" value="ECO:0007669"/>
    <property type="project" value="UniProtKB-KW"/>
</dbReference>
<dbReference type="RefSeq" id="WP_186773229.1">
    <property type="nucleotide sequence ID" value="NZ_JACOMF010000057.1"/>
</dbReference>
<evidence type="ECO:0000313" key="6">
    <source>
        <dbReference type="EMBL" id="MBC4018478.1"/>
    </source>
</evidence>
<keyword evidence="4" id="KW-0411">Iron-sulfur</keyword>
<gene>
    <name evidence="6" type="ORF">H7965_24695</name>
</gene>
<evidence type="ECO:0000256" key="4">
    <source>
        <dbReference type="ARBA" id="ARBA00023014"/>
    </source>
</evidence>
<keyword evidence="2" id="KW-0479">Metal-binding</keyword>
<organism evidence="6 7">
    <name type="scientific">Siccirubricoccus deserti</name>
    <dbReference type="NCBI Taxonomy" id="2013562"/>
    <lineage>
        <taxon>Bacteria</taxon>
        <taxon>Pseudomonadati</taxon>
        <taxon>Pseudomonadota</taxon>
        <taxon>Alphaproteobacteria</taxon>
        <taxon>Acetobacterales</taxon>
        <taxon>Roseomonadaceae</taxon>
        <taxon>Siccirubricoccus</taxon>
    </lineage>
</organism>